<feature type="domain" description="C2H2-type" evidence="7">
    <location>
        <begin position="589"/>
        <end position="618"/>
    </location>
</feature>
<feature type="compositionally biased region" description="Low complexity" evidence="6">
    <location>
        <begin position="453"/>
        <end position="465"/>
    </location>
</feature>
<dbReference type="GO" id="GO:0008270">
    <property type="term" value="F:zinc ion binding"/>
    <property type="evidence" value="ECO:0007669"/>
    <property type="project" value="UniProtKB-KW"/>
</dbReference>
<feature type="region of interest" description="Disordered" evidence="6">
    <location>
        <begin position="1176"/>
        <end position="1226"/>
    </location>
</feature>
<feature type="region of interest" description="Disordered" evidence="6">
    <location>
        <begin position="1101"/>
        <end position="1157"/>
    </location>
</feature>
<dbReference type="Gene3D" id="3.30.160.60">
    <property type="entry name" value="Classic Zinc Finger"/>
    <property type="match status" value="8"/>
</dbReference>
<dbReference type="SUPFAM" id="SSF57667">
    <property type="entry name" value="beta-beta-alpha zinc fingers"/>
    <property type="match status" value="5"/>
</dbReference>
<feature type="domain" description="C2H2-type" evidence="7">
    <location>
        <begin position="678"/>
        <end position="707"/>
    </location>
</feature>
<dbReference type="EMBL" id="JAGXEW010000024">
    <property type="protein sequence ID" value="KAK1158507.1"/>
    <property type="molecule type" value="Genomic_DNA"/>
</dbReference>
<feature type="domain" description="C2H2-type" evidence="7">
    <location>
        <begin position="619"/>
        <end position="648"/>
    </location>
</feature>
<feature type="domain" description="C2H2-type" evidence="7">
    <location>
        <begin position="649"/>
        <end position="676"/>
    </location>
</feature>
<dbReference type="PROSITE" id="PS00028">
    <property type="entry name" value="ZINC_FINGER_C2H2_1"/>
    <property type="match status" value="10"/>
</dbReference>
<dbReference type="GO" id="GO:0003712">
    <property type="term" value="F:transcription coregulator activity"/>
    <property type="evidence" value="ECO:0007669"/>
    <property type="project" value="TreeGrafter"/>
</dbReference>
<evidence type="ECO:0000313" key="9">
    <source>
        <dbReference type="Proteomes" id="UP001230051"/>
    </source>
</evidence>
<gene>
    <name evidence="8" type="ORF">AOXY_G23455</name>
</gene>
<dbReference type="PANTHER" id="PTHR46179:SF5">
    <property type="entry name" value="ZINC FINGER PROTEIN ZXDC"/>
    <property type="match status" value="1"/>
</dbReference>
<dbReference type="InterPro" id="IPR013087">
    <property type="entry name" value="Znf_C2H2_type"/>
</dbReference>
<proteinExistence type="predicted"/>
<dbReference type="Pfam" id="PF00096">
    <property type="entry name" value="zf-C2H2"/>
    <property type="match status" value="5"/>
</dbReference>
<evidence type="ECO:0000313" key="8">
    <source>
        <dbReference type="EMBL" id="KAK1158507.1"/>
    </source>
</evidence>
<evidence type="ECO:0000259" key="7">
    <source>
        <dbReference type="PROSITE" id="PS50157"/>
    </source>
</evidence>
<reference evidence="8" key="1">
    <citation type="submission" date="2022-02" db="EMBL/GenBank/DDBJ databases">
        <title>Atlantic sturgeon de novo genome assembly.</title>
        <authorList>
            <person name="Stock M."/>
            <person name="Klopp C."/>
            <person name="Guiguen Y."/>
            <person name="Cabau C."/>
            <person name="Parinello H."/>
            <person name="Santidrian Yebra-Pimentel E."/>
            <person name="Kuhl H."/>
            <person name="Dirks R.P."/>
            <person name="Guessner J."/>
            <person name="Wuertz S."/>
            <person name="Du K."/>
            <person name="Schartl M."/>
        </authorList>
    </citation>
    <scope>NUCLEOTIDE SEQUENCE</scope>
    <source>
        <strain evidence="8">STURGEONOMICS-FGT-2020</strain>
        <tissue evidence="8">Whole blood</tissue>
    </source>
</reference>
<feature type="domain" description="C2H2-type" evidence="7">
    <location>
        <begin position="709"/>
        <end position="738"/>
    </location>
</feature>
<evidence type="ECO:0000256" key="3">
    <source>
        <dbReference type="ARBA" id="ARBA00022771"/>
    </source>
</evidence>
<sequence>MEIQGLFAAQNIQHQQHGAPCRTEHPQHNSVADFVGQPKLSETEVTRATKPDLCGQECNSKRASPSPFRLLSENGSDTVASHKNSGVSNTSMPSYAAIGLRNVNSVPVVGAKDQGGRETGSKGDFESDESGLHSAFPVFLIERRHPEQQQQLQLQDGAFPQSTQDGENAAVLNLKSKENEGFYVVFNIVREGESNCKESGTQAGLAGGEAREYNAVDHLNIKKPKDAIMEPHILNSEEKVPTLVNARKAFSSASVSCSNLEGESEQVDRETAATAGLTKQACFSANCESIENNNMMPVTEFNNCNSDVYHAPDKNINRNPIDNMVELQQKLNRNRRLSFETPTSSETIQINNHQACIENSLDASLSETTSQNNGGGNSSGETFSGTITINNQSVLVTIENGVLTLAAPLGNNNQKEDAVAALKEHLGVKDNQEIVLINCEGATKTTTEKSVNKSSKCSAASGSSGQTEEAYPGLRLSDSGLHPNKDLSFTDPSSNMDLGAYNKDPEDGGLCLDAADIVCPESRDGQPSSFIITDGGELQMKLDDGITMMSKRGVMVLYHCSQVDCNETFDTKHKLKIHLLSHTEDQRPFKCTVESCGWSFTTSYKLKRHLQSHDKVRPFACEWENCGRKFTTVYNLKAHIKAHEQENTFVCGVCSERFRTVTKLNIHQRTHFEPERPFKCEFPGCEKTFITFSALFSHNRAHFRETDQFSCSYPACDKRYDKACRLKIHMRSHTGERPFVCDFEGCGWTFTSMSKLLRHKRKHDDDRRFTCKEEGCGKSFTRAEHLKGHSITHLGTKPFECSVEGCCAKFSARSSLYIHSKKHLQDGETLRSHCPISSCNKQFTSKSSMKTHMVKHHNFSPDLLSQLEITSSLTPSNELTSSGQGDLGNIDITSLFSSVPASTPGIAMDMSLVNSGILTIDAASVGATLGGGISVNNSSLTQTVDPLILAAGTDVTHGLDSSFAMGTNSAVLQQGTLNLDDVQTVNPEALGSLAALSMRTPSQDPLHGLTIDTATLTPSSSLGASHVPELLTPTKVERSLLANSDVIGQQEGSKVVTQFVFSSPTGSYSAQKELELNSVSGCSFLESGGSARTDYRAIQLAKKKKKQKGSSSPGGSSSNQRKTKIIKGNCAPAATTNPSSRFSGGVVSPNSGLTMRDPATGAQYVQIQLLQDDSPGDGDLAFQLSSQSSSSLPVNILQEPHTSTEDDAGSDNSQFTGSTINLQDLE</sequence>
<dbReference type="PROSITE" id="PS50157">
    <property type="entry name" value="ZINC_FINGER_C2H2_2"/>
    <property type="match status" value="10"/>
</dbReference>
<evidence type="ECO:0000256" key="4">
    <source>
        <dbReference type="ARBA" id="ARBA00022833"/>
    </source>
</evidence>
<comment type="caution">
    <text evidence="8">The sequence shown here is derived from an EMBL/GenBank/DDBJ whole genome shotgun (WGS) entry which is preliminary data.</text>
</comment>
<accession>A0AAD8G0F7</accession>
<dbReference type="FunFam" id="3.30.160.60:FF:000257">
    <property type="entry name" value="ZXD family zinc finger C"/>
    <property type="match status" value="2"/>
</dbReference>
<keyword evidence="2" id="KW-0677">Repeat</keyword>
<feature type="compositionally biased region" description="Polar residues" evidence="6">
    <location>
        <begin position="1134"/>
        <end position="1153"/>
    </location>
</feature>
<feature type="compositionally biased region" description="Low complexity" evidence="6">
    <location>
        <begin position="1109"/>
        <end position="1118"/>
    </location>
</feature>
<dbReference type="GO" id="GO:0006357">
    <property type="term" value="P:regulation of transcription by RNA polymerase II"/>
    <property type="evidence" value="ECO:0007669"/>
    <property type="project" value="TreeGrafter"/>
</dbReference>
<organism evidence="8 9">
    <name type="scientific">Acipenser oxyrinchus oxyrinchus</name>
    <dbReference type="NCBI Taxonomy" id="40147"/>
    <lineage>
        <taxon>Eukaryota</taxon>
        <taxon>Metazoa</taxon>
        <taxon>Chordata</taxon>
        <taxon>Craniata</taxon>
        <taxon>Vertebrata</taxon>
        <taxon>Euteleostomi</taxon>
        <taxon>Actinopterygii</taxon>
        <taxon>Chondrostei</taxon>
        <taxon>Acipenseriformes</taxon>
        <taxon>Acipenseridae</taxon>
        <taxon>Acipenser</taxon>
    </lineage>
</organism>
<keyword evidence="1" id="KW-0479">Metal-binding</keyword>
<dbReference type="AlphaFoldDB" id="A0AAD8G0F7"/>
<feature type="domain" description="C2H2-type" evidence="7">
    <location>
        <begin position="832"/>
        <end position="861"/>
    </location>
</feature>
<name>A0AAD8G0F7_ACIOX</name>
<protein>
    <recommendedName>
        <fullName evidence="7">C2H2-type domain-containing protein</fullName>
    </recommendedName>
</protein>
<dbReference type="FunFam" id="3.30.160.60:FF:000872">
    <property type="entry name" value="zinc finger X-linked protein ZXDB"/>
    <property type="match status" value="1"/>
</dbReference>
<dbReference type="PANTHER" id="PTHR46179">
    <property type="entry name" value="ZINC FINGER PROTEIN"/>
    <property type="match status" value="1"/>
</dbReference>
<dbReference type="Proteomes" id="UP001230051">
    <property type="component" value="Unassembled WGS sequence"/>
</dbReference>
<feature type="compositionally biased region" description="Low complexity" evidence="6">
    <location>
        <begin position="1183"/>
        <end position="1192"/>
    </location>
</feature>
<evidence type="ECO:0000256" key="6">
    <source>
        <dbReference type="SAM" id="MobiDB-lite"/>
    </source>
</evidence>
<dbReference type="InterPro" id="IPR036236">
    <property type="entry name" value="Znf_C2H2_sf"/>
</dbReference>
<evidence type="ECO:0000256" key="2">
    <source>
        <dbReference type="ARBA" id="ARBA00022737"/>
    </source>
</evidence>
<feature type="domain" description="C2H2-type" evidence="7">
    <location>
        <begin position="558"/>
        <end position="587"/>
    </location>
</feature>
<feature type="domain" description="C2H2-type" evidence="7">
    <location>
        <begin position="799"/>
        <end position="828"/>
    </location>
</feature>
<dbReference type="InterPro" id="IPR051061">
    <property type="entry name" value="Zinc_finger_trans_reg"/>
</dbReference>
<dbReference type="GO" id="GO:0005634">
    <property type="term" value="C:nucleus"/>
    <property type="evidence" value="ECO:0007669"/>
    <property type="project" value="TreeGrafter"/>
</dbReference>
<feature type="region of interest" description="Disordered" evidence="6">
    <location>
        <begin position="448"/>
        <end position="493"/>
    </location>
</feature>
<evidence type="ECO:0000256" key="5">
    <source>
        <dbReference type="PROSITE-ProRule" id="PRU00042"/>
    </source>
</evidence>
<keyword evidence="4" id="KW-0862">Zinc</keyword>
<feature type="compositionally biased region" description="Polar residues" evidence="6">
    <location>
        <begin position="1210"/>
        <end position="1226"/>
    </location>
</feature>
<dbReference type="SMART" id="SM00355">
    <property type="entry name" value="ZnF_C2H2"/>
    <property type="match status" value="10"/>
</dbReference>
<keyword evidence="9" id="KW-1185">Reference proteome</keyword>
<dbReference type="FunFam" id="3.30.160.60:FF:000125">
    <property type="entry name" value="Putative zinc finger protein 143"/>
    <property type="match status" value="2"/>
</dbReference>
<keyword evidence="3 5" id="KW-0863">Zinc-finger</keyword>
<feature type="domain" description="C2H2-type" evidence="7">
    <location>
        <begin position="739"/>
        <end position="768"/>
    </location>
</feature>
<feature type="domain" description="C2H2-type" evidence="7">
    <location>
        <begin position="769"/>
        <end position="798"/>
    </location>
</feature>
<evidence type="ECO:0000256" key="1">
    <source>
        <dbReference type="ARBA" id="ARBA00022723"/>
    </source>
</evidence>